<dbReference type="EMBL" id="CP074352">
    <property type="protein sequence ID" value="UYU30945.1"/>
    <property type="molecule type" value="Genomic_DNA"/>
</dbReference>
<evidence type="ECO:0000313" key="1">
    <source>
        <dbReference type="EMBL" id="UYU30945.1"/>
    </source>
</evidence>
<dbReference type="Proteomes" id="UP001156318">
    <property type="component" value="Chromosome"/>
</dbReference>
<gene>
    <name evidence="1" type="ORF">KFZ77_13895</name>
</gene>
<dbReference type="GO" id="GO:0003677">
    <property type="term" value="F:DNA binding"/>
    <property type="evidence" value="ECO:0007669"/>
    <property type="project" value="UniProtKB-KW"/>
</dbReference>
<sequence>MFKSQMTPGDLAELSGYSPQTINKWVHAQRWQTRKIKGVKGGKAHVIIISDPVRLFIINTSKMRKRYPELSRAEEPHVPYGSVQDNVERQMTEAIRAMSESEQRRLAALLLREGVTGLLGKLGIGDAA</sequence>
<keyword evidence="2" id="KW-1185">Reference proteome</keyword>
<dbReference type="Pfam" id="PF07037">
    <property type="entry name" value="YfeC-like"/>
    <property type="match status" value="1"/>
</dbReference>
<dbReference type="RefSeq" id="WP_264384528.1">
    <property type="nucleotide sequence ID" value="NZ_CP074352.1"/>
</dbReference>
<name>A0ABY6JAT7_9ENTR</name>
<dbReference type="InterPro" id="IPR010749">
    <property type="entry name" value="YfeC-like"/>
</dbReference>
<dbReference type="SUPFAM" id="SSF46955">
    <property type="entry name" value="Putative DNA-binding domain"/>
    <property type="match status" value="1"/>
</dbReference>
<organism evidence="1 2">
    <name type="scientific">Siccibacter colletis</name>
    <dbReference type="NCBI Taxonomy" id="1505757"/>
    <lineage>
        <taxon>Bacteria</taxon>
        <taxon>Pseudomonadati</taxon>
        <taxon>Pseudomonadota</taxon>
        <taxon>Gammaproteobacteria</taxon>
        <taxon>Enterobacterales</taxon>
        <taxon>Enterobacteriaceae</taxon>
        <taxon>Siccibacter</taxon>
    </lineage>
</organism>
<keyword evidence="1" id="KW-0238">DNA-binding</keyword>
<accession>A0ABY6JAT7</accession>
<proteinExistence type="predicted"/>
<evidence type="ECO:0000313" key="2">
    <source>
        <dbReference type="Proteomes" id="UP001156318"/>
    </source>
</evidence>
<protein>
    <submittedName>
        <fullName evidence="1">DNA-binding transcriptional regulator</fullName>
    </submittedName>
</protein>
<dbReference type="InterPro" id="IPR009061">
    <property type="entry name" value="DNA-bd_dom_put_sf"/>
</dbReference>
<reference evidence="1 2" key="1">
    <citation type="submission" date="2021-05" db="EMBL/GenBank/DDBJ databases">
        <title>Isolation, identification, and the growth promoting effects of Pantoea dispersa strain YSD J2 from the aboveground leaves of Cyperus esculentus L.Var. Sativus.</title>
        <authorList>
            <person name="Wang S."/>
            <person name="Tang X.M."/>
            <person name="Huang Y.N."/>
        </authorList>
    </citation>
    <scope>NUCLEOTIDE SEQUENCE [LARGE SCALE GENOMIC DNA]</scope>
    <source>
        <strain evidence="2">YSD YN2</strain>
    </source>
</reference>